<gene>
    <name evidence="1" type="ORF">METZ01_LOCUS52507</name>
</gene>
<protein>
    <submittedName>
        <fullName evidence="1">Uncharacterized protein</fullName>
    </submittedName>
</protein>
<name>A0A381SER8_9ZZZZ</name>
<organism evidence="1">
    <name type="scientific">marine metagenome</name>
    <dbReference type="NCBI Taxonomy" id="408172"/>
    <lineage>
        <taxon>unclassified sequences</taxon>
        <taxon>metagenomes</taxon>
        <taxon>ecological metagenomes</taxon>
    </lineage>
</organism>
<evidence type="ECO:0000313" key="1">
    <source>
        <dbReference type="EMBL" id="SUZ99653.1"/>
    </source>
</evidence>
<proteinExistence type="predicted"/>
<accession>A0A381SER8</accession>
<dbReference type="EMBL" id="UINC01002724">
    <property type="protein sequence ID" value="SUZ99653.1"/>
    <property type="molecule type" value="Genomic_DNA"/>
</dbReference>
<sequence>MIEYQAVNFTSNSQIITRAIIFKFLLDEHR</sequence>
<dbReference type="AlphaFoldDB" id="A0A381SER8"/>
<reference evidence="1" key="1">
    <citation type="submission" date="2018-05" db="EMBL/GenBank/DDBJ databases">
        <authorList>
            <person name="Lanie J.A."/>
            <person name="Ng W.-L."/>
            <person name="Kazmierczak K.M."/>
            <person name="Andrzejewski T.M."/>
            <person name="Davidsen T.M."/>
            <person name="Wayne K.J."/>
            <person name="Tettelin H."/>
            <person name="Glass J.I."/>
            <person name="Rusch D."/>
            <person name="Podicherti R."/>
            <person name="Tsui H.-C.T."/>
            <person name="Winkler M.E."/>
        </authorList>
    </citation>
    <scope>NUCLEOTIDE SEQUENCE</scope>
</reference>